<dbReference type="RefSeq" id="WP_113962826.1">
    <property type="nucleotide sequence ID" value="NZ_UEGW01000001.1"/>
</dbReference>
<accession>A0A375YSQ6</accession>
<sequence length="226" mass="24384">MAGLLSDLVTTPFRWASALRGRRIFHPAGVIAGGVLERLAPPGRGLPINSCDVVARVSKGAGTPASLPDVVGLAWKMPPSEYPPGGWDVLLASTGAGLLTRIGLRPVTSWSDVTMSSLMPLRYQQQLWWIRAKLITEIDDRGLTLDSIRNHIDDGGIVFAVQQAGPTGGFELLGQLTLNRLLASHEAQDLIFDPTINSASQVRLAPAWLTGLRRSAYDRSREGRDA</sequence>
<evidence type="ECO:0008006" key="3">
    <source>
        <dbReference type="Google" id="ProtNLM"/>
    </source>
</evidence>
<dbReference type="Proteomes" id="UP000252015">
    <property type="component" value="Unassembled WGS sequence"/>
</dbReference>
<name>A0A375YSQ6_MYCSH</name>
<dbReference type="InterPro" id="IPR020835">
    <property type="entry name" value="Catalase_sf"/>
</dbReference>
<dbReference type="SUPFAM" id="SSF56634">
    <property type="entry name" value="Heme-dependent catalase-like"/>
    <property type="match status" value="1"/>
</dbReference>
<organism evidence="1 2">
    <name type="scientific">Mycobacterium shimoidei</name>
    <dbReference type="NCBI Taxonomy" id="29313"/>
    <lineage>
        <taxon>Bacteria</taxon>
        <taxon>Bacillati</taxon>
        <taxon>Actinomycetota</taxon>
        <taxon>Actinomycetes</taxon>
        <taxon>Mycobacteriales</taxon>
        <taxon>Mycobacteriaceae</taxon>
        <taxon>Mycobacterium</taxon>
    </lineage>
</organism>
<gene>
    <name evidence="1" type="ORF">MSP7336_00036</name>
</gene>
<reference evidence="1 2" key="1">
    <citation type="submission" date="2018-05" db="EMBL/GenBank/DDBJ databases">
        <authorList>
            <consortium name="IHU Genomes"/>
        </authorList>
    </citation>
    <scope>NUCLEOTIDE SEQUENCE [LARGE SCALE GENOMIC DNA]</scope>
    <source>
        <strain evidence="1 2">P7336</strain>
    </source>
</reference>
<keyword evidence="2" id="KW-1185">Reference proteome</keyword>
<evidence type="ECO:0000313" key="2">
    <source>
        <dbReference type="Proteomes" id="UP000252015"/>
    </source>
</evidence>
<dbReference type="EMBL" id="UEGW01000001">
    <property type="protein sequence ID" value="SRX91815.1"/>
    <property type="molecule type" value="Genomic_DNA"/>
</dbReference>
<dbReference type="STRING" id="29313.BHQ16_06670"/>
<evidence type="ECO:0000313" key="1">
    <source>
        <dbReference type="EMBL" id="SRX91815.1"/>
    </source>
</evidence>
<dbReference type="AlphaFoldDB" id="A0A375YSQ6"/>
<protein>
    <recommendedName>
        <fullName evidence="3">Phosphodiesterase</fullName>
    </recommendedName>
</protein>
<dbReference type="GO" id="GO:0020037">
    <property type="term" value="F:heme binding"/>
    <property type="evidence" value="ECO:0007669"/>
    <property type="project" value="InterPro"/>
</dbReference>
<proteinExistence type="predicted"/>